<evidence type="ECO:0000313" key="1">
    <source>
        <dbReference type="EMBL" id="VFK79034.1"/>
    </source>
</evidence>
<proteinExistence type="predicted"/>
<sequence>MQNLLAELSVTAAVAEEFVRRFDAKSKEKAQKLHILLFGKKAETEVIPEDPTLERIGSRARRYKTALRIILFISRSALQMDLVLTVLYYRKIMLHWSEAWPR</sequence>
<organism evidence="1">
    <name type="scientific">Candidatus Kentrum sp. SD</name>
    <dbReference type="NCBI Taxonomy" id="2126332"/>
    <lineage>
        <taxon>Bacteria</taxon>
        <taxon>Pseudomonadati</taxon>
        <taxon>Pseudomonadota</taxon>
        <taxon>Gammaproteobacteria</taxon>
        <taxon>Candidatus Kentrum</taxon>
    </lineage>
</organism>
<dbReference type="AlphaFoldDB" id="A0A451BL81"/>
<gene>
    <name evidence="1" type="ORF">BECKSD772D_GA0070982_103316</name>
</gene>
<accession>A0A451BL81</accession>
<protein>
    <submittedName>
        <fullName evidence="1">Uncharacterized protein</fullName>
    </submittedName>
</protein>
<dbReference type="EMBL" id="CAADHB010000033">
    <property type="protein sequence ID" value="VFK79034.1"/>
    <property type="molecule type" value="Genomic_DNA"/>
</dbReference>
<reference evidence="1" key="1">
    <citation type="submission" date="2019-02" db="EMBL/GenBank/DDBJ databases">
        <authorList>
            <person name="Gruber-Vodicka R. H."/>
            <person name="Seah K. B. B."/>
        </authorList>
    </citation>
    <scope>NUCLEOTIDE SEQUENCE</scope>
    <source>
        <strain evidence="1">BECK_S127</strain>
    </source>
</reference>
<name>A0A451BL81_9GAMM</name>